<evidence type="ECO:0000259" key="1">
    <source>
        <dbReference type="PROSITE" id="PS50943"/>
    </source>
</evidence>
<dbReference type="InterPro" id="IPR010982">
    <property type="entry name" value="Lambda_DNA-bd_dom_sf"/>
</dbReference>
<evidence type="ECO:0000313" key="3">
    <source>
        <dbReference type="Proteomes" id="UP000239209"/>
    </source>
</evidence>
<gene>
    <name evidence="2" type="ORF">CLV70_10543</name>
</gene>
<dbReference type="InterPro" id="IPR041413">
    <property type="entry name" value="MLTR_LBD"/>
</dbReference>
<dbReference type="SUPFAM" id="SSF47413">
    <property type="entry name" value="lambda repressor-like DNA-binding domains"/>
    <property type="match status" value="1"/>
</dbReference>
<dbReference type="AlphaFoldDB" id="A0A2T0S8W9"/>
<keyword evidence="3" id="KW-1185">Reference proteome</keyword>
<dbReference type="GO" id="GO:0003677">
    <property type="term" value="F:DNA binding"/>
    <property type="evidence" value="ECO:0007669"/>
    <property type="project" value="InterPro"/>
</dbReference>
<dbReference type="SMART" id="SM00530">
    <property type="entry name" value="HTH_XRE"/>
    <property type="match status" value="1"/>
</dbReference>
<dbReference type="Proteomes" id="UP000239209">
    <property type="component" value="Unassembled WGS sequence"/>
</dbReference>
<dbReference type="Gene3D" id="3.30.450.180">
    <property type="match status" value="1"/>
</dbReference>
<dbReference type="CDD" id="cd00093">
    <property type="entry name" value="HTH_XRE"/>
    <property type="match status" value="1"/>
</dbReference>
<name>A0A2T0S8W9_9ACTN</name>
<dbReference type="Gene3D" id="1.10.260.40">
    <property type="entry name" value="lambda repressor-like DNA-binding domains"/>
    <property type="match status" value="1"/>
</dbReference>
<proteinExistence type="predicted"/>
<accession>A0A2T0S8W9</accession>
<dbReference type="PANTHER" id="PTHR35010:SF2">
    <property type="entry name" value="BLL4672 PROTEIN"/>
    <property type="match status" value="1"/>
</dbReference>
<reference evidence="2 3" key="1">
    <citation type="submission" date="2018-03" db="EMBL/GenBank/DDBJ databases">
        <title>Genomic Encyclopedia of Archaeal and Bacterial Type Strains, Phase II (KMG-II): from individual species to whole genera.</title>
        <authorList>
            <person name="Goeker M."/>
        </authorList>
    </citation>
    <scope>NUCLEOTIDE SEQUENCE [LARGE SCALE GENOMIC DNA]</scope>
    <source>
        <strain evidence="2 3">DSM 45348</strain>
    </source>
</reference>
<evidence type="ECO:0000313" key="2">
    <source>
        <dbReference type="EMBL" id="PRY29875.1"/>
    </source>
</evidence>
<dbReference type="OrthoDB" id="3608749at2"/>
<organism evidence="2 3">
    <name type="scientific">Pseudosporangium ferrugineum</name>
    <dbReference type="NCBI Taxonomy" id="439699"/>
    <lineage>
        <taxon>Bacteria</taxon>
        <taxon>Bacillati</taxon>
        <taxon>Actinomycetota</taxon>
        <taxon>Actinomycetes</taxon>
        <taxon>Micromonosporales</taxon>
        <taxon>Micromonosporaceae</taxon>
        <taxon>Pseudosporangium</taxon>
    </lineage>
</organism>
<protein>
    <submittedName>
        <fullName evidence="2">Helix-turn-helix protein</fullName>
    </submittedName>
</protein>
<dbReference type="Pfam" id="PF13560">
    <property type="entry name" value="HTH_31"/>
    <property type="match status" value="1"/>
</dbReference>
<feature type="domain" description="HTH cro/C1-type" evidence="1">
    <location>
        <begin position="34"/>
        <end position="81"/>
    </location>
</feature>
<dbReference type="EMBL" id="PVZG01000005">
    <property type="protein sequence ID" value="PRY29875.1"/>
    <property type="molecule type" value="Genomic_DNA"/>
</dbReference>
<dbReference type="InterPro" id="IPR001387">
    <property type="entry name" value="Cro/C1-type_HTH"/>
</dbReference>
<sequence length="251" mass="27973">MDLPELGAFLRSRRARITPADAGLPPGVRRRVPGLRRDEVATLARVSVDYYIELERGRGAQPSDQMLGALARALRLGADERDHLFHLAGRAVPPAGADEIQPAMLSLLKRLDAVPARILSDLHETLAQNDAATALLGVPEPGSFLERWFTDPASRAIYPPEDHPHHSRVMVHDLRAAVARRGRDAEAADMVARLRRTGPEFRELWETGDVAVRRGDHKRICHPVRGVLDVTCENLFSEDGRQRLQFFTGRE</sequence>
<comment type="caution">
    <text evidence="2">The sequence shown here is derived from an EMBL/GenBank/DDBJ whole genome shotgun (WGS) entry which is preliminary data.</text>
</comment>
<dbReference type="PROSITE" id="PS50943">
    <property type="entry name" value="HTH_CROC1"/>
    <property type="match status" value="1"/>
</dbReference>
<dbReference type="Pfam" id="PF17765">
    <property type="entry name" value="MLTR_LBD"/>
    <property type="match status" value="1"/>
</dbReference>
<dbReference type="PANTHER" id="PTHR35010">
    <property type="entry name" value="BLL4672 PROTEIN-RELATED"/>
    <property type="match status" value="1"/>
</dbReference>